<reference evidence="1 2" key="1">
    <citation type="submission" date="2023-02" db="EMBL/GenBank/DDBJ databases">
        <title>LHISI_Scaffold_Assembly.</title>
        <authorList>
            <person name="Stuart O.P."/>
            <person name="Cleave R."/>
            <person name="Magrath M.J.L."/>
            <person name="Mikheyev A.S."/>
        </authorList>
    </citation>
    <scope>NUCLEOTIDE SEQUENCE [LARGE SCALE GENOMIC DNA]</scope>
    <source>
        <strain evidence="1">Daus_M_001</strain>
        <tissue evidence="1">Leg muscle</tissue>
    </source>
</reference>
<name>A0ABQ9H5F2_9NEOP</name>
<dbReference type="Proteomes" id="UP001159363">
    <property type="component" value="Chromosome 6"/>
</dbReference>
<evidence type="ECO:0000313" key="2">
    <source>
        <dbReference type="Proteomes" id="UP001159363"/>
    </source>
</evidence>
<dbReference type="EMBL" id="JARBHB010000007">
    <property type="protein sequence ID" value="KAJ8879515.1"/>
    <property type="molecule type" value="Genomic_DNA"/>
</dbReference>
<sequence length="68" mass="7744">MKHIDFTVRKADRVAFNETTNQAERYMSLVAKLTADKHVNYALKGSFRRQCHGARLAHTSGSSWHLSP</sequence>
<protein>
    <submittedName>
        <fullName evidence="1">Uncharacterized protein</fullName>
    </submittedName>
</protein>
<evidence type="ECO:0000313" key="1">
    <source>
        <dbReference type="EMBL" id="KAJ8879515.1"/>
    </source>
</evidence>
<organism evidence="1 2">
    <name type="scientific">Dryococelus australis</name>
    <dbReference type="NCBI Taxonomy" id="614101"/>
    <lineage>
        <taxon>Eukaryota</taxon>
        <taxon>Metazoa</taxon>
        <taxon>Ecdysozoa</taxon>
        <taxon>Arthropoda</taxon>
        <taxon>Hexapoda</taxon>
        <taxon>Insecta</taxon>
        <taxon>Pterygota</taxon>
        <taxon>Neoptera</taxon>
        <taxon>Polyneoptera</taxon>
        <taxon>Phasmatodea</taxon>
        <taxon>Verophasmatodea</taxon>
        <taxon>Anareolatae</taxon>
        <taxon>Phasmatidae</taxon>
        <taxon>Eurycanthinae</taxon>
        <taxon>Dryococelus</taxon>
    </lineage>
</organism>
<accession>A0ABQ9H5F2</accession>
<comment type="caution">
    <text evidence="1">The sequence shown here is derived from an EMBL/GenBank/DDBJ whole genome shotgun (WGS) entry which is preliminary data.</text>
</comment>
<proteinExistence type="predicted"/>
<gene>
    <name evidence="1" type="ORF">PR048_020123</name>
</gene>
<keyword evidence="2" id="KW-1185">Reference proteome</keyword>